<dbReference type="FunFam" id="3.20.140.10:FF:000001">
    <property type="entry name" value="Nicotinate phosphoribosyltransferase"/>
    <property type="match status" value="1"/>
</dbReference>
<dbReference type="InterPro" id="IPR040727">
    <property type="entry name" value="NAPRTase_N"/>
</dbReference>
<keyword evidence="5 9" id="KW-0436">Ligase</keyword>
<dbReference type="EMBL" id="CP045913">
    <property type="protein sequence ID" value="QGH59599.1"/>
    <property type="molecule type" value="Genomic_DNA"/>
</dbReference>
<dbReference type="NCBIfam" id="NF003704">
    <property type="entry name" value="PRK05321.1"/>
    <property type="match status" value="1"/>
</dbReference>
<dbReference type="InterPro" id="IPR007229">
    <property type="entry name" value="Nic_PRibTrfase-Fam"/>
</dbReference>
<evidence type="ECO:0000256" key="8">
    <source>
        <dbReference type="ARBA" id="ARBA00057850"/>
    </source>
</evidence>
<dbReference type="PANTHER" id="PTHR11098">
    <property type="entry name" value="NICOTINATE PHOSPHORIBOSYLTRANSFERASE"/>
    <property type="match status" value="1"/>
</dbReference>
<protein>
    <recommendedName>
        <fullName evidence="3 9">Nicotinate phosphoribosyltransferase</fullName>
        <shortName evidence="9">NAPRTase</shortName>
        <ecNumber evidence="3 9">6.3.4.21</ecNumber>
    </recommendedName>
</protein>
<dbReference type="EC" id="6.3.4.21" evidence="3 9"/>
<dbReference type="CDD" id="cd01401">
    <property type="entry name" value="PncB_like"/>
    <property type="match status" value="1"/>
</dbReference>
<evidence type="ECO:0000259" key="11">
    <source>
        <dbReference type="Pfam" id="PF04095"/>
    </source>
</evidence>
<dbReference type="GO" id="GO:0005829">
    <property type="term" value="C:cytosol"/>
    <property type="evidence" value="ECO:0007669"/>
    <property type="project" value="TreeGrafter"/>
</dbReference>
<evidence type="ECO:0000256" key="3">
    <source>
        <dbReference type="ARBA" id="ARBA00013236"/>
    </source>
</evidence>
<keyword evidence="13" id="KW-0808">Transferase</keyword>
<evidence type="ECO:0000259" key="12">
    <source>
        <dbReference type="Pfam" id="PF17767"/>
    </source>
</evidence>
<feature type="domain" description="Nicotinate phosphoribosyltransferase N-terminal" evidence="12">
    <location>
        <begin position="13"/>
        <end position="130"/>
    </location>
</feature>
<comment type="pathway">
    <text evidence="1 9 10">Cofactor biosynthesis; NAD(+) biosynthesis; nicotinate D-ribonucleotide from nicotinate: step 1/1.</text>
</comment>
<dbReference type="NCBIfam" id="TIGR01514">
    <property type="entry name" value="NAPRTase"/>
    <property type="match status" value="1"/>
</dbReference>
<evidence type="ECO:0000256" key="7">
    <source>
        <dbReference type="ARBA" id="ARBA00048668"/>
    </source>
</evidence>
<comment type="similarity">
    <text evidence="2 9 10">Belongs to the NAPRTase family.</text>
</comment>
<evidence type="ECO:0000256" key="5">
    <source>
        <dbReference type="ARBA" id="ARBA00022598"/>
    </source>
</evidence>
<comment type="function">
    <text evidence="8 9 10">Catalyzes the synthesis of beta-nicotinate D-ribonucleotide from nicotinate and 5-phospho-D-ribose 1-phosphate at the expense of ATP.</text>
</comment>
<dbReference type="InterPro" id="IPR036068">
    <property type="entry name" value="Nicotinate_pribotase-like_C"/>
</dbReference>
<organism evidence="13 14">
    <name type="scientific">Serratia proteamaculans</name>
    <dbReference type="NCBI Taxonomy" id="28151"/>
    <lineage>
        <taxon>Bacteria</taxon>
        <taxon>Pseudomonadati</taxon>
        <taxon>Pseudomonadota</taxon>
        <taxon>Gammaproteobacteria</taxon>
        <taxon>Enterobacterales</taxon>
        <taxon>Yersiniaceae</taxon>
        <taxon>Serratia</taxon>
    </lineage>
</organism>
<dbReference type="InterPro" id="IPR006406">
    <property type="entry name" value="Nic_PRibTrfase"/>
</dbReference>
<reference evidence="13 14" key="1">
    <citation type="submission" date="2019-11" db="EMBL/GenBank/DDBJ databases">
        <title>The Phosphoenolpyruvate Phosphotransferase System Regulates Serratia proteamaculans 336X Biofilm Formation and Wheat Roots colonization.</title>
        <authorList>
            <person name="Liu F."/>
        </authorList>
    </citation>
    <scope>NUCLEOTIDE SEQUENCE [LARGE SCALE GENOMIC DNA]</scope>
    <source>
        <strain evidence="13 14">336X</strain>
    </source>
</reference>
<dbReference type="Gene3D" id="3.20.140.10">
    <property type="entry name" value="nicotinate phosphoribosyltransferase"/>
    <property type="match status" value="1"/>
</dbReference>
<dbReference type="GO" id="GO:0016757">
    <property type="term" value="F:glycosyltransferase activity"/>
    <property type="evidence" value="ECO:0007669"/>
    <property type="project" value="UniProtKB-KW"/>
</dbReference>
<comment type="catalytic activity">
    <reaction evidence="7 9 10">
        <text>5-phospho-alpha-D-ribose 1-diphosphate + nicotinate + ATP + H2O = nicotinate beta-D-ribonucleotide + ADP + phosphate + diphosphate</text>
        <dbReference type="Rhea" id="RHEA:36163"/>
        <dbReference type="ChEBI" id="CHEBI:15377"/>
        <dbReference type="ChEBI" id="CHEBI:30616"/>
        <dbReference type="ChEBI" id="CHEBI:32544"/>
        <dbReference type="ChEBI" id="CHEBI:33019"/>
        <dbReference type="ChEBI" id="CHEBI:43474"/>
        <dbReference type="ChEBI" id="CHEBI:57502"/>
        <dbReference type="ChEBI" id="CHEBI:58017"/>
        <dbReference type="ChEBI" id="CHEBI:456216"/>
        <dbReference type="EC" id="6.3.4.21"/>
    </reaction>
</comment>
<accession>A0A5Q2V640</accession>
<dbReference type="GO" id="GO:0034355">
    <property type="term" value="P:NAD+ biosynthetic process via the salvage pathway"/>
    <property type="evidence" value="ECO:0007669"/>
    <property type="project" value="TreeGrafter"/>
</dbReference>
<dbReference type="HAMAP" id="MF_00570">
    <property type="entry name" value="NAPRTase"/>
    <property type="match status" value="1"/>
</dbReference>
<dbReference type="Pfam" id="PF17767">
    <property type="entry name" value="NAPRTase_N"/>
    <property type="match status" value="1"/>
</dbReference>
<evidence type="ECO:0000256" key="1">
    <source>
        <dbReference type="ARBA" id="ARBA00004952"/>
    </source>
</evidence>
<feature type="modified residue" description="Phosphohistidine; by autocatalysis" evidence="9">
    <location>
        <position position="221"/>
    </location>
</feature>
<dbReference type="AlphaFoldDB" id="A0A5Q2V640"/>
<dbReference type="Pfam" id="PF04095">
    <property type="entry name" value="NAPRTase"/>
    <property type="match status" value="1"/>
</dbReference>
<evidence type="ECO:0000256" key="10">
    <source>
        <dbReference type="RuleBase" id="RU003838"/>
    </source>
</evidence>
<name>A0A5Q2V640_SERPR</name>
<evidence type="ECO:0000313" key="13">
    <source>
        <dbReference type="EMBL" id="QGH59599.1"/>
    </source>
</evidence>
<evidence type="ECO:0000313" key="14">
    <source>
        <dbReference type="Proteomes" id="UP000381260"/>
    </source>
</evidence>
<dbReference type="PIRSF" id="PIRSF000484">
    <property type="entry name" value="NAPRT"/>
    <property type="match status" value="1"/>
</dbReference>
<dbReference type="InterPro" id="IPR041525">
    <property type="entry name" value="N/Namide_PRibTrfase"/>
</dbReference>
<dbReference type="RefSeq" id="WP_153857302.1">
    <property type="nucleotide sequence ID" value="NZ_CP045913.1"/>
</dbReference>
<keyword evidence="13" id="KW-0328">Glycosyltransferase</keyword>
<evidence type="ECO:0000256" key="4">
    <source>
        <dbReference type="ARBA" id="ARBA00022553"/>
    </source>
</evidence>
<dbReference type="Proteomes" id="UP000381260">
    <property type="component" value="Chromosome"/>
</dbReference>
<feature type="domain" description="Nicotinate/nicotinamide phosphoribosyltransferase" evidence="11">
    <location>
        <begin position="169"/>
        <end position="395"/>
    </location>
</feature>
<keyword evidence="4 9" id="KW-0597">Phosphoprotein</keyword>
<dbReference type="SUPFAM" id="SSF54675">
    <property type="entry name" value="Nicotinate/Quinolinate PRTase N-terminal domain-like"/>
    <property type="match status" value="1"/>
</dbReference>
<gene>
    <name evidence="9 13" type="primary">pncB</name>
    <name evidence="13" type="ORF">GHV41_01530</name>
</gene>
<keyword evidence="6 9" id="KW-0662">Pyridine nucleotide biosynthesis</keyword>
<proteinExistence type="inferred from homology"/>
<dbReference type="UniPathway" id="UPA00253">
    <property type="reaction ID" value="UER00457"/>
</dbReference>
<evidence type="ECO:0000256" key="6">
    <source>
        <dbReference type="ARBA" id="ARBA00022642"/>
    </source>
</evidence>
<dbReference type="PANTHER" id="PTHR11098:SF1">
    <property type="entry name" value="NICOTINATE PHOSPHORIBOSYLTRANSFERASE"/>
    <property type="match status" value="1"/>
</dbReference>
<comment type="PTM">
    <text evidence="9 10">Transiently phosphorylated on a His residue during the reaction cycle. Phosphorylation strongly increases the affinity for substrates and increases the rate of nicotinate D-ribonucleotide production. Dephosphorylation regenerates the low-affinity form of the enzyme, leading to product release.</text>
</comment>
<evidence type="ECO:0000256" key="2">
    <source>
        <dbReference type="ARBA" id="ARBA00010897"/>
    </source>
</evidence>
<evidence type="ECO:0000256" key="9">
    <source>
        <dbReference type="HAMAP-Rule" id="MF_00570"/>
    </source>
</evidence>
<dbReference type="GO" id="GO:0004516">
    <property type="term" value="F:nicotinate phosphoribosyltransferase activity"/>
    <property type="evidence" value="ECO:0007669"/>
    <property type="project" value="UniProtKB-UniRule"/>
</dbReference>
<dbReference type="SUPFAM" id="SSF51690">
    <property type="entry name" value="Nicotinate/Quinolinate PRTase C-terminal domain-like"/>
    <property type="match status" value="1"/>
</dbReference>
<sequence>MTQYASPILTSLLDTDAYKLHMQQAVFHRYPAISVAAEFRCRGDELLGEYADEIGAQIALMSQLALTDAEFNYLSGLPFFREDYLNWLRDFRYDPQQVQIENRQGKLHIRIAGPWREVIMWEVPLLAVISEVVHRHRSPDVTPEMAVTHLRNKLAQFKAMSSDVDISRFKLMDFGTRRRFSQAVQQAIVSTLKSEFPYLVGTSNYDLAHQLDLAPVGTQAHEWFQAHQQISPVLANSQRAALQAWLDEYPDQLGIALTDCITMDAFLRDFGPQFAQRYQGLRHDSGDPFEWGEKAIAHFQKLGIDPMSKTLVFSDNLDLDKALALYRHFYQRVNLVFGIGTRLTCDIPEVKPLNIVIKLVECKGKPVAKLSDSPGKTICQDQAFVKALRKAFDLPLVKKAS</sequence>